<dbReference type="EMBL" id="GL890840">
    <property type="protein sequence ID" value="EGJ33960.1"/>
    <property type="molecule type" value="Genomic_DNA"/>
</dbReference>
<keyword evidence="2" id="KW-0378">Hydrolase</keyword>
<accession>F4XMQ1</accession>
<protein>
    <submittedName>
        <fullName evidence="2">Putative membrane-bound metal-dependent hydrolase, DUF457</fullName>
    </submittedName>
</protein>
<feature type="transmembrane region" description="Helical" evidence="1">
    <location>
        <begin position="108"/>
        <end position="125"/>
    </location>
</feature>
<dbReference type="HOGENOM" id="CLU_1494741_0_0_3"/>
<dbReference type="GO" id="GO:0016787">
    <property type="term" value="F:hydrolase activity"/>
    <property type="evidence" value="ECO:0007669"/>
    <property type="project" value="UniProtKB-KW"/>
</dbReference>
<evidence type="ECO:0000313" key="2">
    <source>
        <dbReference type="EMBL" id="EGJ33960.1"/>
    </source>
</evidence>
<dbReference type="AlphaFoldDB" id="F4XMQ1"/>
<feature type="transmembrane region" description="Helical" evidence="1">
    <location>
        <begin position="173"/>
        <end position="194"/>
    </location>
</feature>
<dbReference type="Proteomes" id="UP000003959">
    <property type="component" value="Unassembled WGS sequence"/>
</dbReference>
<feature type="transmembrane region" description="Helical" evidence="1">
    <location>
        <begin position="20"/>
        <end position="39"/>
    </location>
</feature>
<evidence type="ECO:0000313" key="3">
    <source>
        <dbReference type="Proteomes" id="UP000003959"/>
    </source>
</evidence>
<dbReference type="RefSeq" id="WP_008180962.1">
    <property type="nucleotide sequence ID" value="NZ_GL890840.1"/>
</dbReference>
<keyword evidence="1" id="KW-1133">Transmembrane helix</keyword>
<gene>
    <name evidence="2" type="ORF">LYNGBM3L_22580</name>
</gene>
<reference evidence="3" key="1">
    <citation type="journal article" date="2011" name="Proc. Natl. Acad. Sci. U.S.A.">
        <title>Genomic insights into the physiology and ecology of the marine filamentous cyanobacterium Lyngbya majuscula.</title>
        <authorList>
            <person name="Jones A.C."/>
            <person name="Monroe E.A."/>
            <person name="Podell S."/>
            <person name="Hess W.R."/>
            <person name="Klages S."/>
            <person name="Esquenazi E."/>
            <person name="Niessen S."/>
            <person name="Hoover H."/>
            <person name="Rothmann M."/>
            <person name="Lasken R.S."/>
            <person name="Yates J.R.III."/>
            <person name="Reinhardt R."/>
            <person name="Kube M."/>
            <person name="Burkart M.D."/>
            <person name="Allen E.E."/>
            <person name="Dorrestein P.C."/>
            <person name="Gerwick W.H."/>
            <person name="Gerwick L."/>
        </authorList>
    </citation>
    <scope>NUCLEOTIDE SEQUENCE [LARGE SCALE GENOMIC DNA]</scope>
    <source>
        <strain evidence="3">3L</strain>
    </source>
</reference>
<proteinExistence type="predicted"/>
<dbReference type="eggNOG" id="COG1988">
    <property type="taxonomic scope" value="Bacteria"/>
</dbReference>
<dbReference type="InterPro" id="IPR007404">
    <property type="entry name" value="YdjM-like"/>
</dbReference>
<dbReference type="Pfam" id="PF04307">
    <property type="entry name" value="YdjM"/>
    <property type="match status" value="1"/>
</dbReference>
<feature type="transmembrane region" description="Helical" evidence="1">
    <location>
        <begin position="78"/>
        <end position="96"/>
    </location>
</feature>
<name>F4XMQ1_9CYAN</name>
<organism evidence="2 3">
    <name type="scientific">Moorena producens 3L</name>
    <dbReference type="NCBI Taxonomy" id="489825"/>
    <lineage>
        <taxon>Bacteria</taxon>
        <taxon>Bacillati</taxon>
        <taxon>Cyanobacteriota</taxon>
        <taxon>Cyanophyceae</taxon>
        <taxon>Coleofasciculales</taxon>
        <taxon>Coleofasciculaceae</taxon>
        <taxon>Moorena</taxon>
    </lineage>
</organism>
<keyword evidence="3" id="KW-1185">Reference proteome</keyword>
<dbReference type="OrthoDB" id="454032at2"/>
<sequence length="205" mass="22967">MNYQLPNINYQLPINHMPSPVGHTFAGICGFVLARPYVAWHQQTRLLYGSVLLTNLPDIDILPGLLLLGNPGAFHRQATHSLIVAAIIGIFVAWLVGRWKLNRLRWGIWAALVYGSHLLLDMLVADPTAPFGVQALWPFSLEYFISPITIFARFDYFNPELGMVCTILSIPNFLGILWEIVVLTPLVGLAWYGFGKTDGRKPLAR</sequence>
<feature type="transmembrane region" description="Helical" evidence="1">
    <location>
        <begin position="46"/>
        <end position="66"/>
    </location>
</feature>
<keyword evidence="1" id="KW-0812">Transmembrane</keyword>
<keyword evidence="1" id="KW-0472">Membrane</keyword>
<feature type="transmembrane region" description="Helical" evidence="1">
    <location>
        <begin position="131"/>
        <end position="152"/>
    </location>
</feature>
<evidence type="ECO:0000256" key="1">
    <source>
        <dbReference type="SAM" id="Phobius"/>
    </source>
</evidence>